<dbReference type="InterPro" id="IPR011051">
    <property type="entry name" value="RmlC_Cupin_sf"/>
</dbReference>
<dbReference type="Proteomes" id="UP001056336">
    <property type="component" value="Chromosome"/>
</dbReference>
<dbReference type="Pfam" id="PF07883">
    <property type="entry name" value="Cupin_2"/>
    <property type="match status" value="1"/>
</dbReference>
<dbReference type="InterPro" id="IPR014710">
    <property type="entry name" value="RmlC-like_jellyroll"/>
</dbReference>
<dbReference type="PANTHER" id="PTHR43698:SF1">
    <property type="entry name" value="BLL4564 PROTEIN"/>
    <property type="match status" value="1"/>
</dbReference>
<gene>
    <name evidence="2" type="ORF">M6D93_11675</name>
</gene>
<feature type="domain" description="Cupin type-2" evidence="1">
    <location>
        <begin position="39"/>
        <end position="101"/>
    </location>
</feature>
<keyword evidence="3" id="KW-1185">Reference proteome</keyword>
<dbReference type="RefSeq" id="WP_249769377.1">
    <property type="nucleotide sequence ID" value="NZ_CP097332.1"/>
</dbReference>
<dbReference type="InterPro" id="IPR047263">
    <property type="entry name" value="HNL-like_cupin"/>
</dbReference>
<dbReference type="PANTHER" id="PTHR43698">
    <property type="entry name" value="RIBD C-TERMINAL DOMAIN CONTAINING PROTEIN"/>
    <property type="match status" value="1"/>
</dbReference>
<protein>
    <submittedName>
        <fullName evidence="2">Cupin domain-containing protein</fullName>
    </submittedName>
</protein>
<dbReference type="Gene3D" id="2.60.120.10">
    <property type="entry name" value="Jelly Rolls"/>
    <property type="match status" value="1"/>
</dbReference>
<organism evidence="2 3">
    <name type="scientific">Jatrophihabitans telluris</name>
    <dbReference type="NCBI Taxonomy" id="2038343"/>
    <lineage>
        <taxon>Bacteria</taxon>
        <taxon>Bacillati</taxon>
        <taxon>Actinomycetota</taxon>
        <taxon>Actinomycetes</taxon>
        <taxon>Jatrophihabitantales</taxon>
        <taxon>Jatrophihabitantaceae</taxon>
        <taxon>Jatrophihabitans</taxon>
    </lineage>
</organism>
<dbReference type="EMBL" id="CP097332">
    <property type="protein sequence ID" value="UQX86965.1"/>
    <property type="molecule type" value="Genomic_DNA"/>
</dbReference>
<dbReference type="SUPFAM" id="SSF51182">
    <property type="entry name" value="RmlC-like cupins"/>
    <property type="match status" value="1"/>
</dbReference>
<proteinExistence type="predicted"/>
<accession>A0ABY4QTZ4</accession>
<dbReference type="CDD" id="cd02233">
    <property type="entry name" value="cupin_HNL-like"/>
    <property type="match status" value="1"/>
</dbReference>
<evidence type="ECO:0000259" key="1">
    <source>
        <dbReference type="Pfam" id="PF07883"/>
    </source>
</evidence>
<dbReference type="InterPro" id="IPR013096">
    <property type="entry name" value="Cupin_2"/>
</dbReference>
<name>A0ABY4QTZ4_9ACTN</name>
<evidence type="ECO:0000313" key="3">
    <source>
        <dbReference type="Proteomes" id="UP001056336"/>
    </source>
</evidence>
<sequence length="139" mass="14888">MQRQPTPTTVKTPAENFTGDVYLDPVFSGDGKSQLVVGLVRFTPGARTNWHSHANGQLLRCTDGTGLVATRDGRAFRMRAGDAVWTPAGEQHWHGGTSETMMCHYAILDAAGDGEATTWLEPVSDEQYAAAHTAAAATD</sequence>
<reference evidence="2" key="1">
    <citation type="journal article" date="2018" name="Int. J. Syst. Evol. Microbiol.">
        <title>Jatrophihabitans telluris sp. nov., isolated from sediment soil of lava forest wetlands and the emended description of the genus Jatrophihabitans.</title>
        <authorList>
            <person name="Lee K.C."/>
            <person name="Suh M.K."/>
            <person name="Eom M.K."/>
            <person name="Kim K.K."/>
            <person name="Kim J.S."/>
            <person name="Kim D.S."/>
            <person name="Ko S.H."/>
            <person name="Shin Y.K."/>
            <person name="Lee J.S."/>
        </authorList>
    </citation>
    <scope>NUCLEOTIDE SEQUENCE</scope>
    <source>
        <strain evidence="2">N237</strain>
    </source>
</reference>
<reference evidence="2" key="2">
    <citation type="submission" date="2022-05" db="EMBL/GenBank/DDBJ databases">
        <authorList>
            <person name="Kim J.-S."/>
            <person name="Lee K."/>
            <person name="Suh M."/>
            <person name="Eom M."/>
            <person name="Kim J.-S."/>
            <person name="Kim D.-S."/>
            <person name="Ko S.-H."/>
            <person name="Shin Y."/>
            <person name="Lee J.-S."/>
        </authorList>
    </citation>
    <scope>NUCLEOTIDE SEQUENCE</scope>
    <source>
        <strain evidence="2">N237</strain>
    </source>
</reference>
<evidence type="ECO:0000313" key="2">
    <source>
        <dbReference type="EMBL" id="UQX86965.1"/>
    </source>
</evidence>